<name>A0ABW6KAF9_9BACI</name>
<keyword evidence="2" id="KW-1185">Reference proteome</keyword>
<proteinExistence type="predicted"/>
<dbReference type="EMBL" id="JBIACK010000001">
    <property type="protein sequence ID" value="MFE8699722.1"/>
    <property type="molecule type" value="Genomic_DNA"/>
</dbReference>
<dbReference type="RefSeq" id="WP_389358158.1">
    <property type="nucleotide sequence ID" value="NZ_JBIACK010000001.1"/>
</dbReference>
<dbReference type="InterPro" id="IPR036457">
    <property type="entry name" value="PPM-type-like_dom_sf"/>
</dbReference>
<accession>A0ABW6KAF9</accession>
<reference evidence="1 2" key="1">
    <citation type="submission" date="2024-08" db="EMBL/GenBank/DDBJ databases">
        <title>Two novel Cytobacillus novel species.</title>
        <authorList>
            <person name="Liu G."/>
        </authorList>
    </citation>
    <scope>NUCLEOTIDE SEQUENCE [LARGE SCALE GENOMIC DNA]</scope>
    <source>
        <strain evidence="1 2">FJAT-54145</strain>
    </source>
</reference>
<protein>
    <submittedName>
        <fullName evidence="1">Protein phosphatase 2C domain-containing protein</fullName>
    </submittedName>
</protein>
<evidence type="ECO:0000313" key="2">
    <source>
        <dbReference type="Proteomes" id="UP001601059"/>
    </source>
</evidence>
<evidence type="ECO:0000313" key="1">
    <source>
        <dbReference type="EMBL" id="MFE8699722.1"/>
    </source>
</evidence>
<dbReference type="Gene3D" id="3.60.40.10">
    <property type="entry name" value="PPM-type phosphatase domain"/>
    <property type="match status" value="1"/>
</dbReference>
<gene>
    <name evidence="1" type="ORF">ACFYKX_03685</name>
</gene>
<organism evidence="1 2">
    <name type="scientific">Cytobacillus spartinae</name>
    <dbReference type="NCBI Taxonomy" id="3299023"/>
    <lineage>
        <taxon>Bacteria</taxon>
        <taxon>Bacillati</taxon>
        <taxon>Bacillota</taxon>
        <taxon>Bacilli</taxon>
        <taxon>Bacillales</taxon>
        <taxon>Bacillaceae</taxon>
        <taxon>Cytobacillus</taxon>
    </lineage>
</organism>
<dbReference type="Proteomes" id="UP001601059">
    <property type="component" value="Unassembled WGS sequence"/>
</dbReference>
<sequence length="270" mass="30821">MSKVVKDQEYCWVGSQEHFVDEISIQEVSHVVVGRFGGNSSAGQYKNEDGCIVWVNEDVNYEFVVLLDAHQTAESAELIVSTIESLKEDVKSILTSSPRNSFDSLYKLLLAIFESNPFKEACKNVQGETAFLCVVRKDKFLWWFSVGDCILYLNHPELSDLNEYQQNHRSFYEWIGKVNTFELEVPCFSTGTKELRQGRNHIFVTTDGLVECPNVNFVNPNQIFDRFQELTNEESVLTLLNEIKGHHVRDSTTILSWFVDIDSAGSQPSK</sequence>
<dbReference type="SUPFAM" id="SSF81606">
    <property type="entry name" value="PP2C-like"/>
    <property type="match status" value="1"/>
</dbReference>
<comment type="caution">
    <text evidence="1">The sequence shown here is derived from an EMBL/GenBank/DDBJ whole genome shotgun (WGS) entry which is preliminary data.</text>
</comment>